<dbReference type="Gramene" id="Kaladp0033s0153.1.v1.1">
    <property type="protein sequence ID" value="Kaladp0033s0153.1.v1.1.CDS.1"/>
    <property type="gene ID" value="Kaladp0033s0153.v1.1"/>
</dbReference>
<organism evidence="5 6">
    <name type="scientific">Kalanchoe fedtschenkoi</name>
    <name type="common">Lavender scallops</name>
    <name type="synonym">South American air plant</name>
    <dbReference type="NCBI Taxonomy" id="63787"/>
    <lineage>
        <taxon>Eukaryota</taxon>
        <taxon>Viridiplantae</taxon>
        <taxon>Streptophyta</taxon>
        <taxon>Embryophyta</taxon>
        <taxon>Tracheophyta</taxon>
        <taxon>Spermatophyta</taxon>
        <taxon>Magnoliopsida</taxon>
        <taxon>eudicotyledons</taxon>
        <taxon>Gunneridae</taxon>
        <taxon>Pentapetalae</taxon>
        <taxon>Saxifragales</taxon>
        <taxon>Crassulaceae</taxon>
        <taxon>Kalanchoe</taxon>
    </lineage>
</organism>
<dbReference type="EnsemblPlants" id="Kaladp0033s0153.1.v1.1">
    <property type="protein sequence ID" value="Kaladp0033s0153.1.v1.1.CDS.1"/>
    <property type="gene ID" value="Kaladp0033s0153.v1.1"/>
</dbReference>
<dbReference type="Pfam" id="PF00685">
    <property type="entry name" value="Sulfotransfer_1"/>
    <property type="match status" value="1"/>
</dbReference>
<dbReference type="InterPro" id="IPR027417">
    <property type="entry name" value="P-loop_NTPase"/>
</dbReference>
<keyword evidence="2 3" id="KW-0808">Transferase</keyword>
<dbReference type="SUPFAM" id="SSF52540">
    <property type="entry name" value="P-loop containing nucleoside triphosphate hydrolases"/>
    <property type="match status" value="1"/>
</dbReference>
<protein>
    <recommendedName>
        <fullName evidence="3">Sulfotransferase</fullName>
        <ecNumber evidence="3">2.8.2.-</ecNumber>
    </recommendedName>
</protein>
<name>A0A7N0TDK2_KALFE</name>
<evidence type="ECO:0000256" key="3">
    <source>
        <dbReference type="RuleBase" id="RU361155"/>
    </source>
</evidence>
<dbReference type="PANTHER" id="PTHR11783">
    <property type="entry name" value="SULFOTRANSFERASE SULT"/>
    <property type="match status" value="1"/>
</dbReference>
<comment type="similarity">
    <text evidence="1 3">Belongs to the sulfotransferase 1 family.</text>
</comment>
<reference evidence="5" key="1">
    <citation type="submission" date="2021-01" db="UniProtKB">
        <authorList>
            <consortium name="EnsemblPlants"/>
        </authorList>
    </citation>
    <scope>IDENTIFICATION</scope>
</reference>
<dbReference type="EC" id="2.8.2.-" evidence="3"/>
<sequence>MIISALPSQRGWMTSELKQFQGFWLDGWVLPGVLSLQEKFRGKSDQIILTSSPKSGTTWLKAPLFSIMNRSSYDFDVVDNGNPLLSRNPHVAVPHIDFYATEHLDDPNPDLSLLSTHLPYSLLPKSMIESGCKFVHVMREPKDVLISLWHFAVEVRRAMDLPLLSLDDAFDMFCSGFSQYGSYWDYELEYYNASLKCQDKFFIMTYEDLMERSDYSARKLASFIGKPFTAADEDRGMVEAIVTFCSFDKLSTLEVNKTKTSSFRKAHVVPNKVFFRKAKVGDWKNYLSDKQRERIDQITRQKFQGTVLLDLFST</sequence>
<evidence type="ECO:0000256" key="1">
    <source>
        <dbReference type="ARBA" id="ARBA00005771"/>
    </source>
</evidence>
<dbReference type="GO" id="GO:0008146">
    <property type="term" value="F:sulfotransferase activity"/>
    <property type="evidence" value="ECO:0007669"/>
    <property type="project" value="InterPro"/>
</dbReference>
<dbReference type="OMA" id="DTWIVTF"/>
<evidence type="ECO:0000313" key="6">
    <source>
        <dbReference type="Proteomes" id="UP000594263"/>
    </source>
</evidence>
<evidence type="ECO:0000259" key="4">
    <source>
        <dbReference type="Pfam" id="PF00685"/>
    </source>
</evidence>
<dbReference type="AlphaFoldDB" id="A0A7N0TDK2"/>
<proteinExistence type="inferred from homology"/>
<accession>A0A7N0TDK2</accession>
<keyword evidence="6" id="KW-1185">Reference proteome</keyword>
<dbReference type="Proteomes" id="UP000594263">
    <property type="component" value="Unplaced"/>
</dbReference>
<dbReference type="InterPro" id="IPR000863">
    <property type="entry name" value="Sulfotransferase_dom"/>
</dbReference>
<dbReference type="Gene3D" id="3.40.50.300">
    <property type="entry name" value="P-loop containing nucleotide triphosphate hydrolases"/>
    <property type="match status" value="1"/>
</dbReference>
<evidence type="ECO:0000313" key="5">
    <source>
        <dbReference type="EnsemblPlants" id="Kaladp0033s0153.1.v1.1.CDS.1"/>
    </source>
</evidence>
<evidence type="ECO:0000256" key="2">
    <source>
        <dbReference type="ARBA" id="ARBA00022679"/>
    </source>
</evidence>
<feature type="domain" description="Sulfotransferase" evidence="4">
    <location>
        <begin position="45"/>
        <end position="306"/>
    </location>
</feature>